<dbReference type="RefSeq" id="WP_139381416.1">
    <property type="nucleotide sequence ID" value="NZ_BMCL01000002.1"/>
</dbReference>
<dbReference type="InterPro" id="IPR058099">
    <property type="entry name" value="T3SS_XAC0095_dom"/>
</dbReference>
<evidence type="ECO:0000313" key="2">
    <source>
        <dbReference type="EMBL" id="SKC55821.1"/>
    </source>
</evidence>
<proteinExistence type="predicted"/>
<feature type="domain" description="XAC0095-like" evidence="1">
    <location>
        <begin position="15"/>
        <end position="79"/>
    </location>
</feature>
<dbReference type="Pfam" id="PF26642">
    <property type="entry name" value="XAC0095_dom"/>
    <property type="match status" value="1"/>
</dbReference>
<accession>A0A1T5JWP2</accession>
<gene>
    <name evidence="2" type="ORF">SAMN06296058_1149</name>
</gene>
<sequence length="82" mass="9085">MQQAMDVTTQAEPGVYCFSEDTQLELIQLRDRMALYADMIAAGDERGADASLTLSTRQLAACFREMAADLGLVLGRTVWRRA</sequence>
<dbReference type="AlphaFoldDB" id="A0A1T5JWP2"/>
<dbReference type="Proteomes" id="UP000190341">
    <property type="component" value="Unassembled WGS sequence"/>
</dbReference>
<organism evidence="2 3">
    <name type="scientific">Pseudoxanthomonas indica</name>
    <dbReference type="NCBI Taxonomy" id="428993"/>
    <lineage>
        <taxon>Bacteria</taxon>
        <taxon>Pseudomonadati</taxon>
        <taxon>Pseudomonadota</taxon>
        <taxon>Gammaproteobacteria</taxon>
        <taxon>Lysobacterales</taxon>
        <taxon>Lysobacteraceae</taxon>
        <taxon>Pseudoxanthomonas</taxon>
    </lineage>
</organism>
<dbReference type="NCBIfam" id="NF047335">
    <property type="entry name" value="T3SS_XAC0095"/>
    <property type="match status" value="1"/>
</dbReference>
<dbReference type="EMBL" id="FUZV01000001">
    <property type="protein sequence ID" value="SKC55821.1"/>
    <property type="molecule type" value="Genomic_DNA"/>
</dbReference>
<keyword evidence="3" id="KW-1185">Reference proteome</keyword>
<evidence type="ECO:0000313" key="3">
    <source>
        <dbReference type="Proteomes" id="UP000190341"/>
    </source>
</evidence>
<name>A0A1T5JWP2_9GAMM</name>
<reference evidence="2 3" key="1">
    <citation type="submission" date="2017-02" db="EMBL/GenBank/DDBJ databases">
        <authorList>
            <person name="Peterson S.W."/>
        </authorList>
    </citation>
    <scope>NUCLEOTIDE SEQUENCE [LARGE SCALE GENOMIC DNA]</scope>
    <source>
        <strain evidence="2 3">P15</strain>
    </source>
</reference>
<protein>
    <recommendedName>
        <fullName evidence="1">XAC0095-like domain-containing protein</fullName>
    </recommendedName>
</protein>
<evidence type="ECO:0000259" key="1">
    <source>
        <dbReference type="Pfam" id="PF26642"/>
    </source>
</evidence>